<name>A0A0U1M1Z3_TALIS</name>
<reference evidence="2 3" key="1">
    <citation type="submission" date="2015-04" db="EMBL/GenBank/DDBJ databases">
        <authorList>
            <person name="Syromyatnikov M.Y."/>
            <person name="Popov V.N."/>
        </authorList>
    </citation>
    <scope>NUCLEOTIDE SEQUENCE [LARGE SCALE GENOMIC DNA]</scope>
    <source>
        <strain evidence="2">WF-38-12</strain>
    </source>
</reference>
<organism evidence="2 3">
    <name type="scientific">Talaromyces islandicus</name>
    <name type="common">Penicillium islandicum</name>
    <dbReference type="NCBI Taxonomy" id="28573"/>
    <lineage>
        <taxon>Eukaryota</taxon>
        <taxon>Fungi</taxon>
        <taxon>Dikarya</taxon>
        <taxon>Ascomycota</taxon>
        <taxon>Pezizomycotina</taxon>
        <taxon>Eurotiomycetes</taxon>
        <taxon>Eurotiomycetidae</taxon>
        <taxon>Eurotiales</taxon>
        <taxon>Trichocomaceae</taxon>
        <taxon>Talaromyces</taxon>
        <taxon>Talaromyces sect. Islandici</taxon>
    </lineage>
</organism>
<protein>
    <recommendedName>
        <fullName evidence="4">Allergen Asp f 4</fullName>
    </recommendedName>
</protein>
<evidence type="ECO:0000313" key="2">
    <source>
        <dbReference type="EMBL" id="CRG89372.1"/>
    </source>
</evidence>
<proteinExistence type="predicted"/>
<accession>A0A0U1M1Z3</accession>
<dbReference type="GO" id="GO:0019863">
    <property type="term" value="F:IgE binding"/>
    <property type="evidence" value="ECO:0007669"/>
    <property type="project" value="InterPro"/>
</dbReference>
<sequence length="243" mass="25824">MMQLEAFIISLMEIGAYAHSHGHARRHPEFDARPSNTAKPHFGGQTSQTGDGISYCGNAGEPYGSNILLIDDIWVSSFKYVAQFYSPPETTESWNIVVWNKCGKDGGINGFFGQWVQNFQIAPGEIKYVAFDEDTQGGWGAAPGSSPILNEYGSCASTWGEFDFGNSANNASGYDVSANQAQNAGLTVQGMQICATQGTKCSSISNSGTVVNAYTAANSNQDDIASVLSTGPVNLNVTLNFSG</sequence>
<dbReference type="Proteomes" id="UP000054383">
    <property type="component" value="Unassembled WGS sequence"/>
</dbReference>
<evidence type="ECO:0000313" key="3">
    <source>
        <dbReference type="Proteomes" id="UP000054383"/>
    </source>
</evidence>
<dbReference type="InterPro" id="IPR038903">
    <property type="entry name" value="Allergen_Asp_f_4"/>
</dbReference>
<dbReference type="GO" id="GO:0005576">
    <property type="term" value="C:extracellular region"/>
    <property type="evidence" value="ECO:0007669"/>
    <property type="project" value="InterPro"/>
</dbReference>
<dbReference type="PANTHER" id="PTHR42039:SF1">
    <property type="entry name" value="PUTATIVE (AFU_ORTHOLOGUE AFUA_3G02940)-RELATED"/>
    <property type="match status" value="1"/>
</dbReference>
<dbReference type="OrthoDB" id="4226032at2759"/>
<dbReference type="Pfam" id="PF25312">
    <property type="entry name" value="Allergen_Asp_f_4"/>
    <property type="match status" value="1"/>
</dbReference>
<evidence type="ECO:0000256" key="1">
    <source>
        <dbReference type="SAM" id="MobiDB-lite"/>
    </source>
</evidence>
<gene>
    <name evidence="2" type="ORF">PISL3812_06408</name>
</gene>
<dbReference type="AlphaFoldDB" id="A0A0U1M1Z3"/>
<evidence type="ECO:0008006" key="4">
    <source>
        <dbReference type="Google" id="ProtNLM"/>
    </source>
</evidence>
<feature type="compositionally biased region" description="Polar residues" evidence="1">
    <location>
        <begin position="34"/>
        <end position="48"/>
    </location>
</feature>
<dbReference type="STRING" id="28573.A0A0U1M1Z3"/>
<dbReference type="EMBL" id="CVMT01000006">
    <property type="protein sequence ID" value="CRG89372.1"/>
    <property type="molecule type" value="Genomic_DNA"/>
</dbReference>
<keyword evidence="3" id="KW-1185">Reference proteome</keyword>
<dbReference type="PANTHER" id="PTHR42039">
    <property type="entry name" value="PUTATIVE (AFU_ORTHOLOGUE AFUA_3G02940)-RELATED"/>
    <property type="match status" value="1"/>
</dbReference>
<dbReference type="OMA" id="TTESWNI"/>
<feature type="region of interest" description="Disordered" evidence="1">
    <location>
        <begin position="25"/>
        <end position="48"/>
    </location>
</feature>